<evidence type="ECO:0000256" key="4">
    <source>
        <dbReference type="ARBA" id="ARBA00024446"/>
    </source>
</evidence>
<dbReference type="GO" id="GO:0009350">
    <property type="term" value="C:ethanolamine ammonia-lyase complex"/>
    <property type="evidence" value="ECO:0007669"/>
    <property type="project" value="UniProtKB-UniRule"/>
</dbReference>
<feature type="binding site" evidence="5">
    <location>
        <position position="192"/>
    </location>
    <ligand>
        <name>adenosylcob(III)alamin</name>
        <dbReference type="ChEBI" id="CHEBI:18408"/>
    </ligand>
</feature>
<evidence type="ECO:0000256" key="3">
    <source>
        <dbReference type="ARBA" id="ARBA00023285"/>
    </source>
</evidence>
<dbReference type="PATRIC" id="fig|52.7.peg.2726"/>
<dbReference type="RefSeq" id="WP_218920256.1">
    <property type="nucleotide sequence ID" value="NZ_CP012159.1"/>
</dbReference>
<dbReference type="GO" id="GO:0046336">
    <property type="term" value="P:ethanolamine catabolic process"/>
    <property type="evidence" value="ECO:0007669"/>
    <property type="project" value="UniProtKB-UniRule"/>
</dbReference>
<dbReference type="InterPro" id="IPR009246">
    <property type="entry name" value="EutC"/>
</dbReference>
<dbReference type="KEGG" id="ccro:CMC5_025050"/>
<comment type="pathway">
    <text evidence="5">Amine and polyamine degradation; ethanolamine degradation.</text>
</comment>
<proteinExistence type="inferred from homology"/>
<dbReference type="GO" id="GO:0031471">
    <property type="term" value="C:ethanolamine degradation polyhedral organelle"/>
    <property type="evidence" value="ECO:0007669"/>
    <property type="project" value="UniProtKB-UniRule"/>
</dbReference>
<dbReference type="InterPro" id="IPR042251">
    <property type="entry name" value="EutC_C"/>
</dbReference>
<comment type="cofactor">
    <cofactor evidence="5">
        <name>adenosylcob(III)alamin</name>
        <dbReference type="ChEBI" id="CHEBI:18408"/>
    </cofactor>
    <text evidence="5">Binds between the large and small subunits.</text>
</comment>
<dbReference type="Gene3D" id="1.10.30.40">
    <property type="entry name" value="Ethanolamine ammonia-lyase light chain (EutC), N-terminal domain"/>
    <property type="match status" value="1"/>
</dbReference>
<dbReference type="GO" id="GO:0006520">
    <property type="term" value="P:amino acid metabolic process"/>
    <property type="evidence" value="ECO:0007669"/>
    <property type="project" value="InterPro"/>
</dbReference>
<dbReference type="PIRSF" id="PIRSF018982">
    <property type="entry name" value="EutC"/>
    <property type="match status" value="1"/>
</dbReference>
<sequence length="281" mass="30085">MSGDASSPVTAPSRPVSGGIIVADPWTELRAHTAARIALGRTGSSLPTREVLRFGFAHAEARDAVHVPLDDEALHAALKASGWETLQVRSAAPDRHTYLLRPDLGRKLDEDAAAKLDERAGDGCDVLFVVGDGLSSAAVQRHAVPLLDAVRGRMPKSWRVGPVIVARQARVALGDPLGERLRARLVAMLIGERPGLSSPDSLGVYITFDPKPGRTDADRNCLSNVRPEGLPYDDAAHRLVWLIQESFRLQVSGVALKDRSDLLEIESSGSPSSPASSHPSR</sequence>
<comment type="subunit">
    <text evidence="5">The basic unit is a heterodimer which dimerizes to form tetramers. The heterotetramers trimerize; 6 large subunits form a core ring with 6 small subunits projecting outwards.</text>
</comment>
<dbReference type="HAMAP" id="MF_00601">
    <property type="entry name" value="EutC"/>
    <property type="match status" value="1"/>
</dbReference>
<feature type="binding site" evidence="5">
    <location>
        <position position="221"/>
    </location>
    <ligand>
        <name>adenosylcob(III)alamin</name>
        <dbReference type="ChEBI" id="CHEBI:18408"/>
    </ligand>
</feature>
<keyword evidence="7" id="KW-1185">Reference proteome</keyword>
<dbReference type="UniPathway" id="UPA00560"/>
<keyword evidence="1 5" id="KW-0846">Cobalamin</keyword>
<dbReference type="InterPro" id="IPR042255">
    <property type="entry name" value="EutC_N"/>
</dbReference>
<dbReference type="EC" id="4.3.1.7" evidence="5"/>
<dbReference type="PANTHER" id="PTHR39330:SF1">
    <property type="entry name" value="ETHANOLAMINE AMMONIA-LYASE SMALL SUBUNIT"/>
    <property type="match status" value="1"/>
</dbReference>
<evidence type="ECO:0000256" key="2">
    <source>
        <dbReference type="ARBA" id="ARBA00023239"/>
    </source>
</evidence>
<dbReference type="AlphaFoldDB" id="A0A0K1EBX5"/>
<comment type="subcellular location">
    <subcellularLocation>
        <location evidence="5">Bacterial microcompartment</location>
    </subcellularLocation>
</comment>
<dbReference type="PANTHER" id="PTHR39330">
    <property type="entry name" value="ETHANOLAMINE AMMONIA-LYASE LIGHT CHAIN"/>
    <property type="match status" value="1"/>
</dbReference>
<name>A0A0K1EBX5_CHOCO</name>
<dbReference type="GO" id="GO:0008851">
    <property type="term" value="F:ethanolamine ammonia-lyase activity"/>
    <property type="evidence" value="ECO:0007669"/>
    <property type="project" value="UniProtKB-UniRule"/>
</dbReference>
<dbReference type="GO" id="GO:0031419">
    <property type="term" value="F:cobalamin binding"/>
    <property type="evidence" value="ECO:0007669"/>
    <property type="project" value="UniProtKB-UniRule"/>
</dbReference>
<gene>
    <name evidence="5 6" type="primary">eutC</name>
    <name evidence="6" type="ORF">CMC5_025050</name>
</gene>
<comment type="catalytic activity">
    <reaction evidence="5">
        <text>ethanolamine = acetaldehyde + NH4(+)</text>
        <dbReference type="Rhea" id="RHEA:15313"/>
        <dbReference type="ChEBI" id="CHEBI:15343"/>
        <dbReference type="ChEBI" id="CHEBI:28938"/>
        <dbReference type="ChEBI" id="CHEBI:57603"/>
        <dbReference type="EC" id="4.3.1.7"/>
    </reaction>
</comment>
<dbReference type="NCBIfam" id="NF003971">
    <property type="entry name" value="PRK05465.1"/>
    <property type="match status" value="1"/>
</dbReference>
<evidence type="ECO:0000256" key="5">
    <source>
        <dbReference type="HAMAP-Rule" id="MF_00601"/>
    </source>
</evidence>
<dbReference type="EMBL" id="CP012159">
    <property type="protein sequence ID" value="AKT38359.1"/>
    <property type="molecule type" value="Genomic_DNA"/>
</dbReference>
<dbReference type="Gene3D" id="3.40.50.11240">
    <property type="entry name" value="Ethanolamine ammonia-lyase light chain (EutC)"/>
    <property type="match status" value="1"/>
</dbReference>
<comment type="function">
    <text evidence="5">Catalyzes the deamination of various vicinal amino-alcohols to oxo compounds. Allows this organism to utilize ethanolamine as the sole source of nitrogen and carbon in the presence of external vitamin B12.</text>
</comment>
<protein>
    <recommendedName>
        <fullName evidence="5">Ethanolamine ammonia-lyase small subunit</fullName>
        <shortName evidence="5">EAL small subunit</shortName>
        <ecNumber evidence="5">4.3.1.7</ecNumber>
    </recommendedName>
</protein>
<feature type="binding site" evidence="5">
    <location>
        <position position="171"/>
    </location>
    <ligand>
        <name>adenosylcob(III)alamin</name>
        <dbReference type="ChEBI" id="CHEBI:18408"/>
    </ligand>
</feature>
<keyword evidence="4 5" id="KW-1283">Bacterial microcompartment</keyword>
<evidence type="ECO:0000313" key="7">
    <source>
        <dbReference type="Proteomes" id="UP000067626"/>
    </source>
</evidence>
<keyword evidence="3 5" id="KW-0170">Cobalt</keyword>
<reference evidence="6 7" key="1">
    <citation type="submission" date="2015-07" db="EMBL/GenBank/DDBJ databases">
        <title>Genome analysis of myxobacterium Chondromyces crocatus Cm c5 reveals a high potential for natural compound synthesis and the genetic basis for the loss of fruiting body formation.</title>
        <authorList>
            <person name="Zaburannyi N."/>
            <person name="Bunk B."/>
            <person name="Maier J."/>
            <person name="Overmann J."/>
            <person name="Mueller R."/>
        </authorList>
    </citation>
    <scope>NUCLEOTIDE SEQUENCE [LARGE SCALE GENOMIC DNA]</scope>
    <source>
        <strain evidence="6 7">Cm c5</strain>
    </source>
</reference>
<organism evidence="6 7">
    <name type="scientific">Chondromyces crocatus</name>
    <dbReference type="NCBI Taxonomy" id="52"/>
    <lineage>
        <taxon>Bacteria</taxon>
        <taxon>Pseudomonadati</taxon>
        <taxon>Myxococcota</taxon>
        <taxon>Polyangia</taxon>
        <taxon>Polyangiales</taxon>
        <taxon>Polyangiaceae</taxon>
        <taxon>Chondromyces</taxon>
    </lineage>
</organism>
<dbReference type="Proteomes" id="UP000067626">
    <property type="component" value="Chromosome"/>
</dbReference>
<keyword evidence="2 5" id="KW-0456">Lyase</keyword>
<dbReference type="Pfam" id="PF05985">
    <property type="entry name" value="EutC"/>
    <property type="match status" value="1"/>
</dbReference>
<comment type="similarity">
    <text evidence="5">Belongs to the EutC family.</text>
</comment>
<evidence type="ECO:0000313" key="6">
    <source>
        <dbReference type="EMBL" id="AKT38359.1"/>
    </source>
</evidence>
<dbReference type="STRING" id="52.CMC5_025050"/>
<evidence type="ECO:0000256" key="1">
    <source>
        <dbReference type="ARBA" id="ARBA00022628"/>
    </source>
</evidence>
<accession>A0A0K1EBX5</accession>